<dbReference type="AlphaFoldDB" id="A0A6A6B626"/>
<dbReference type="GeneID" id="54298519"/>
<feature type="domain" description="Rhodopsin" evidence="7">
    <location>
        <begin position="25"/>
        <end position="203"/>
    </location>
</feature>
<feature type="transmembrane region" description="Helical" evidence="6">
    <location>
        <begin position="45"/>
        <end position="66"/>
    </location>
</feature>
<evidence type="ECO:0000259" key="7">
    <source>
        <dbReference type="Pfam" id="PF20684"/>
    </source>
</evidence>
<evidence type="ECO:0000313" key="9">
    <source>
        <dbReference type="Proteomes" id="UP000799438"/>
    </source>
</evidence>
<comment type="subcellular location">
    <subcellularLocation>
        <location evidence="1">Membrane</location>
        <topology evidence="1">Multi-pass membrane protein</topology>
    </subcellularLocation>
</comment>
<sequence>MEDHRWLILMIVGLSLALTLPAFLLRTWMTYKQLRPLGLDDLTVFVATLLYLAFVCCLVAACLNGFGAHTNDLHITTANFTDGGTANNGDVEEALRFWYICTLLHLFTGCFLRISIGLHVDRKLLERPSYSARKRYACLGTLAASLAVTLAMCGFLVFAQCRPLPAYWSRVRPAAAAHCADPRAVAAAWHAFTAFTALADAVMARYLVVDFRAGTPAWLQRGHVLLALVVAFSVV</sequence>
<keyword evidence="3 6" id="KW-1133">Transmembrane helix</keyword>
<evidence type="ECO:0000256" key="6">
    <source>
        <dbReference type="SAM" id="Phobius"/>
    </source>
</evidence>
<gene>
    <name evidence="8" type="ORF">K452DRAFT_290567</name>
</gene>
<accession>A0A6A6B626</accession>
<dbReference type="PANTHER" id="PTHR33048:SF96">
    <property type="entry name" value="INTEGRAL MEMBRANE PROTEIN"/>
    <property type="match status" value="1"/>
</dbReference>
<protein>
    <recommendedName>
        <fullName evidence="7">Rhodopsin domain-containing protein</fullName>
    </recommendedName>
</protein>
<organism evidence="8 9">
    <name type="scientific">Aplosporella prunicola CBS 121167</name>
    <dbReference type="NCBI Taxonomy" id="1176127"/>
    <lineage>
        <taxon>Eukaryota</taxon>
        <taxon>Fungi</taxon>
        <taxon>Dikarya</taxon>
        <taxon>Ascomycota</taxon>
        <taxon>Pezizomycotina</taxon>
        <taxon>Dothideomycetes</taxon>
        <taxon>Dothideomycetes incertae sedis</taxon>
        <taxon>Botryosphaeriales</taxon>
        <taxon>Aplosporellaceae</taxon>
        <taxon>Aplosporella</taxon>
    </lineage>
</organism>
<evidence type="ECO:0000256" key="4">
    <source>
        <dbReference type="ARBA" id="ARBA00023136"/>
    </source>
</evidence>
<dbReference type="GO" id="GO:0016020">
    <property type="term" value="C:membrane"/>
    <property type="evidence" value="ECO:0007669"/>
    <property type="project" value="UniProtKB-SubCell"/>
</dbReference>
<dbReference type="OrthoDB" id="3940024at2759"/>
<dbReference type="EMBL" id="ML995496">
    <property type="protein sequence ID" value="KAF2138427.1"/>
    <property type="molecule type" value="Genomic_DNA"/>
</dbReference>
<keyword evidence="4 6" id="KW-0472">Membrane</keyword>
<name>A0A6A6B626_9PEZI</name>
<proteinExistence type="inferred from homology"/>
<evidence type="ECO:0000256" key="5">
    <source>
        <dbReference type="ARBA" id="ARBA00038359"/>
    </source>
</evidence>
<keyword evidence="9" id="KW-1185">Reference proteome</keyword>
<evidence type="ECO:0000256" key="3">
    <source>
        <dbReference type="ARBA" id="ARBA00022989"/>
    </source>
</evidence>
<feature type="transmembrane region" description="Helical" evidence="6">
    <location>
        <begin position="6"/>
        <end position="25"/>
    </location>
</feature>
<dbReference type="Proteomes" id="UP000799438">
    <property type="component" value="Unassembled WGS sequence"/>
</dbReference>
<dbReference type="RefSeq" id="XP_033394140.1">
    <property type="nucleotide sequence ID" value="XM_033541023.1"/>
</dbReference>
<dbReference type="InterPro" id="IPR049326">
    <property type="entry name" value="Rhodopsin_dom_fungi"/>
</dbReference>
<evidence type="ECO:0000256" key="1">
    <source>
        <dbReference type="ARBA" id="ARBA00004141"/>
    </source>
</evidence>
<evidence type="ECO:0000256" key="2">
    <source>
        <dbReference type="ARBA" id="ARBA00022692"/>
    </source>
</evidence>
<evidence type="ECO:0000313" key="8">
    <source>
        <dbReference type="EMBL" id="KAF2138427.1"/>
    </source>
</evidence>
<dbReference type="Pfam" id="PF20684">
    <property type="entry name" value="Fung_rhodopsin"/>
    <property type="match status" value="1"/>
</dbReference>
<comment type="similarity">
    <text evidence="5">Belongs to the SAT4 family.</text>
</comment>
<feature type="transmembrane region" description="Helical" evidence="6">
    <location>
        <begin position="136"/>
        <end position="159"/>
    </location>
</feature>
<dbReference type="PANTHER" id="PTHR33048">
    <property type="entry name" value="PTH11-LIKE INTEGRAL MEMBRANE PROTEIN (AFU_ORTHOLOGUE AFUA_5G11245)"/>
    <property type="match status" value="1"/>
</dbReference>
<feature type="transmembrane region" description="Helical" evidence="6">
    <location>
        <begin position="97"/>
        <end position="116"/>
    </location>
</feature>
<dbReference type="InterPro" id="IPR052337">
    <property type="entry name" value="SAT4-like"/>
</dbReference>
<keyword evidence="2 6" id="KW-0812">Transmembrane</keyword>
<reference evidence="8" key="1">
    <citation type="journal article" date="2020" name="Stud. Mycol.">
        <title>101 Dothideomycetes genomes: a test case for predicting lifestyles and emergence of pathogens.</title>
        <authorList>
            <person name="Haridas S."/>
            <person name="Albert R."/>
            <person name="Binder M."/>
            <person name="Bloem J."/>
            <person name="Labutti K."/>
            <person name="Salamov A."/>
            <person name="Andreopoulos B."/>
            <person name="Baker S."/>
            <person name="Barry K."/>
            <person name="Bills G."/>
            <person name="Bluhm B."/>
            <person name="Cannon C."/>
            <person name="Castanera R."/>
            <person name="Culley D."/>
            <person name="Daum C."/>
            <person name="Ezra D."/>
            <person name="Gonzalez J."/>
            <person name="Henrissat B."/>
            <person name="Kuo A."/>
            <person name="Liang C."/>
            <person name="Lipzen A."/>
            <person name="Lutzoni F."/>
            <person name="Magnuson J."/>
            <person name="Mondo S."/>
            <person name="Nolan M."/>
            <person name="Ohm R."/>
            <person name="Pangilinan J."/>
            <person name="Park H.-J."/>
            <person name="Ramirez L."/>
            <person name="Alfaro M."/>
            <person name="Sun H."/>
            <person name="Tritt A."/>
            <person name="Yoshinaga Y."/>
            <person name="Zwiers L.-H."/>
            <person name="Turgeon B."/>
            <person name="Goodwin S."/>
            <person name="Spatafora J."/>
            <person name="Crous P."/>
            <person name="Grigoriev I."/>
        </authorList>
    </citation>
    <scope>NUCLEOTIDE SEQUENCE</scope>
    <source>
        <strain evidence="8">CBS 121167</strain>
    </source>
</reference>